<gene>
    <name evidence="2" type="ORF">PoB_007274900</name>
</gene>
<evidence type="ECO:0000313" key="3">
    <source>
        <dbReference type="Proteomes" id="UP000735302"/>
    </source>
</evidence>
<dbReference type="Proteomes" id="UP000735302">
    <property type="component" value="Unassembled WGS sequence"/>
</dbReference>
<reference evidence="2 3" key="1">
    <citation type="journal article" date="2021" name="Elife">
        <title>Chloroplast acquisition without the gene transfer in kleptoplastic sea slugs, Plakobranchus ocellatus.</title>
        <authorList>
            <person name="Maeda T."/>
            <person name="Takahashi S."/>
            <person name="Yoshida T."/>
            <person name="Shimamura S."/>
            <person name="Takaki Y."/>
            <person name="Nagai Y."/>
            <person name="Toyoda A."/>
            <person name="Suzuki Y."/>
            <person name="Arimoto A."/>
            <person name="Ishii H."/>
            <person name="Satoh N."/>
            <person name="Nishiyama T."/>
            <person name="Hasebe M."/>
            <person name="Maruyama T."/>
            <person name="Minagawa J."/>
            <person name="Obokata J."/>
            <person name="Shigenobu S."/>
        </authorList>
    </citation>
    <scope>NUCLEOTIDE SEQUENCE [LARGE SCALE GENOMIC DNA]</scope>
</reference>
<feature type="signal peptide" evidence="1">
    <location>
        <begin position="1"/>
        <end position="28"/>
    </location>
</feature>
<comment type="caution">
    <text evidence="2">The sequence shown here is derived from an EMBL/GenBank/DDBJ whole genome shotgun (WGS) entry which is preliminary data.</text>
</comment>
<proteinExistence type="predicted"/>
<sequence>MLSDNTAQLTILLHRAIGFLQCFLLVRSLKDGCAGPPYTGENTLAVSCLSYLFKLSTSYISRGVGGTIACKSALRSAGTLLVRVRAPPSAPQPDRGP</sequence>
<name>A0AAV4DQH1_9GAST</name>
<evidence type="ECO:0000256" key="1">
    <source>
        <dbReference type="SAM" id="SignalP"/>
    </source>
</evidence>
<feature type="chain" id="PRO_5043708141" description="Secreted protein" evidence="1">
    <location>
        <begin position="29"/>
        <end position="97"/>
    </location>
</feature>
<keyword evidence="3" id="KW-1185">Reference proteome</keyword>
<dbReference type="EMBL" id="BLXT01008177">
    <property type="protein sequence ID" value="GFO46244.1"/>
    <property type="molecule type" value="Genomic_DNA"/>
</dbReference>
<keyword evidence="1" id="KW-0732">Signal</keyword>
<evidence type="ECO:0008006" key="4">
    <source>
        <dbReference type="Google" id="ProtNLM"/>
    </source>
</evidence>
<dbReference type="AlphaFoldDB" id="A0AAV4DQH1"/>
<evidence type="ECO:0000313" key="2">
    <source>
        <dbReference type="EMBL" id="GFO46244.1"/>
    </source>
</evidence>
<accession>A0AAV4DQH1</accession>
<protein>
    <recommendedName>
        <fullName evidence="4">Secreted protein</fullName>
    </recommendedName>
</protein>
<organism evidence="2 3">
    <name type="scientific">Plakobranchus ocellatus</name>
    <dbReference type="NCBI Taxonomy" id="259542"/>
    <lineage>
        <taxon>Eukaryota</taxon>
        <taxon>Metazoa</taxon>
        <taxon>Spiralia</taxon>
        <taxon>Lophotrochozoa</taxon>
        <taxon>Mollusca</taxon>
        <taxon>Gastropoda</taxon>
        <taxon>Heterobranchia</taxon>
        <taxon>Euthyneura</taxon>
        <taxon>Panpulmonata</taxon>
        <taxon>Sacoglossa</taxon>
        <taxon>Placobranchoidea</taxon>
        <taxon>Plakobranchidae</taxon>
        <taxon>Plakobranchus</taxon>
    </lineage>
</organism>